<evidence type="ECO:0000313" key="1">
    <source>
        <dbReference type="EMBL" id="WAR28468.1"/>
    </source>
</evidence>
<dbReference type="Proteomes" id="UP001164746">
    <property type="component" value="Chromosome 15"/>
</dbReference>
<dbReference type="PANTHER" id="PTHR22605:SF16">
    <property type="entry name" value="E3 UBIQUITIN-PROTEIN LIGASE RNF213"/>
    <property type="match status" value="1"/>
</dbReference>
<accession>A0ABY7G1Z9</accession>
<proteinExistence type="predicted"/>
<gene>
    <name evidence="1" type="ORF">MAR_014172</name>
</gene>
<organism evidence="1 2">
    <name type="scientific">Mya arenaria</name>
    <name type="common">Soft-shell clam</name>
    <dbReference type="NCBI Taxonomy" id="6604"/>
    <lineage>
        <taxon>Eukaryota</taxon>
        <taxon>Metazoa</taxon>
        <taxon>Spiralia</taxon>
        <taxon>Lophotrochozoa</taxon>
        <taxon>Mollusca</taxon>
        <taxon>Bivalvia</taxon>
        <taxon>Autobranchia</taxon>
        <taxon>Heteroconchia</taxon>
        <taxon>Euheterodonta</taxon>
        <taxon>Imparidentia</taxon>
        <taxon>Neoheterodontei</taxon>
        <taxon>Myida</taxon>
        <taxon>Myoidea</taxon>
        <taxon>Myidae</taxon>
        <taxon>Mya</taxon>
    </lineage>
</organism>
<evidence type="ECO:0000313" key="2">
    <source>
        <dbReference type="Proteomes" id="UP001164746"/>
    </source>
</evidence>
<protein>
    <submittedName>
        <fullName evidence="1">R213B-like protein</fullName>
    </submittedName>
</protein>
<dbReference type="EMBL" id="CP111026">
    <property type="protein sequence ID" value="WAR28468.1"/>
    <property type="molecule type" value="Genomic_DNA"/>
</dbReference>
<keyword evidence="2" id="KW-1185">Reference proteome</keyword>
<dbReference type="InterPro" id="IPR031248">
    <property type="entry name" value="RNF213"/>
</dbReference>
<dbReference type="PANTHER" id="PTHR22605">
    <property type="entry name" value="RZ-TYPE DOMAIN-CONTAINING PROTEIN"/>
    <property type="match status" value="1"/>
</dbReference>
<sequence>MDLMDAKTKQVLQKRIMRKQLYYALQKNGVPLIENFDALSRRNVHGGTTRNQIEKKVHEAVKITKENVAKYGTKMFTVLFFDEANATEAVGLIKEILCDKTIAGLPIDACENFKIVAACNPYRKHSKEMIDLLQQDGLGYKVSAMDTIDKLGQLPMRELV</sequence>
<name>A0ABY7G1Z9_MYAAR</name>
<reference evidence="1" key="1">
    <citation type="submission" date="2022-11" db="EMBL/GenBank/DDBJ databases">
        <title>Centuries of genome instability and evolution in soft-shell clam transmissible cancer (bioRxiv).</title>
        <authorList>
            <person name="Hart S.F.M."/>
            <person name="Yonemitsu M.A."/>
            <person name="Giersch R.M."/>
            <person name="Beal B.F."/>
            <person name="Arriagada G."/>
            <person name="Davis B.W."/>
            <person name="Ostrander E.A."/>
            <person name="Goff S.P."/>
            <person name="Metzger M.J."/>
        </authorList>
    </citation>
    <scope>NUCLEOTIDE SEQUENCE</scope>
    <source>
        <strain evidence="1">MELC-2E11</strain>
        <tissue evidence="1">Siphon/mantle</tissue>
    </source>
</reference>